<dbReference type="EMBL" id="JBEZFP010000008">
    <property type="protein sequence ID" value="MEU8132821.1"/>
    <property type="molecule type" value="Genomic_DNA"/>
</dbReference>
<dbReference type="PANTHER" id="PTHR47506">
    <property type="entry name" value="TRANSCRIPTIONAL REGULATORY PROTEIN"/>
    <property type="match status" value="1"/>
</dbReference>
<evidence type="ECO:0000259" key="7">
    <source>
        <dbReference type="PROSITE" id="PS50977"/>
    </source>
</evidence>
<dbReference type="Gene3D" id="1.10.357.10">
    <property type="entry name" value="Tetracycline Repressor, domain 2"/>
    <property type="match status" value="1"/>
</dbReference>
<dbReference type="InterPro" id="IPR039538">
    <property type="entry name" value="BetI_C"/>
</dbReference>
<evidence type="ECO:0000256" key="3">
    <source>
        <dbReference type="ARBA" id="ARBA00023125"/>
    </source>
</evidence>
<feature type="domain" description="HTH tetR-type" evidence="7">
    <location>
        <begin position="38"/>
        <end position="98"/>
    </location>
</feature>
<keyword evidence="2" id="KW-0805">Transcription regulation</keyword>
<keyword evidence="9" id="KW-1185">Reference proteome</keyword>
<organism evidence="8 9">
    <name type="scientific">Streptodolium elevatio</name>
    <dbReference type="NCBI Taxonomy" id="3157996"/>
    <lineage>
        <taxon>Bacteria</taxon>
        <taxon>Bacillati</taxon>
        <taxon>Actinomycetota</taxon>
        <taxon>Actinomycetes</taxon>
        <taxon>Kitasatosporales</taxon>
        <taxon>Streptomycetaceae</taxon>
        <taxon>Streptodolium</taxon>
    </lineage>
</organism>
<feature type="compositionally biased region" description="Polar residues" evidence="6">
    <location>
        <begin position="1"/>
        <end position="12"/>
    </location>
</feature>
<evidence type="ECO:0000256" key="4">
    <source>
        <dbReference type="ARBA" id="ARBA00023163"/>
    </source>
</evidence>
<gene>
    <name evidence="8" type="ORF">AB0C36_04865</name>
</gene>
<name>A0ABV3DAQ5_9ACTN</name>
<dbReference type="RefSeq" id="WP_358349281.1">
    <property type="nucleotide sequence ID" value="NZ_JBEZFP010000008.1"/>
</dbReference>
<evidence type="ECO:0000256" key="6">
    <source>
        <dbReference type="SAM" id="MobiDB-lite"/>
    </source>
</evidence>
<dbReference type="PANTHER" id="PTHR47506:SF6">
    <property type="entry name" value="HTH-TYPE TRANSCRIPTIONAL REPRESSOR NEMR"/>
    <property type="match status" value="1"/>
</dbReference>
<dbReference type="PRINTS" id="PR00455">
    <property type="entry name" value="HTHTETR"/>
</dbReference>
<dbReference type="SUPFAM" id="SSF46689">
    <property type="entry name" value="Homeodomain-like"/>
    <property type="match status" value="1"/>
</dbReference>
<evidence type="ECO:0000313" key="8">
    <source>
        <dbReference type="EMBL" id="MEU8132821.1"/>
    </source>
</evidence>
<evidence type="ECO:0000256" key="1">
    <source>
        <dbReference type="ARBA" id="ARBA00022491"/>
    </source>
</evidence>
<dbReference type="InterPro" id="IPR001647">
    <property type="entry name" value="HTH_TetR"/>
</dbReference>
<evidence type="ECO:0000256" key="5">
    <source>
        <dbReference type="PROSITE-ProRule" id="PRU00335"/>
    </source>
</evidence>
<feature type="compositionally biased region" description="Low complexity" evidence="6">
    <location>
        <begin position="16"/>
        <end position="26"/>
    </location>
</feature>
<keyword evidence="4" id="KW-0804">Transcription</keyword>
<dbReference type="PROSITE" id="PS50977">
    <property type="entry name" value="HTH_TETR_2"/>
    <property type="match status" value="1"/>
</dbReference>
<dbReference type="Pfam" id="PF13977">
    <property type="entry name" value="TetR_C_6"/>
    <property type="match status" value="1"/>
</dbReference>
<dbReference type="SUPFAM" id="SSF48498">
    <property type="entry name" value="Tetracyclin repressor-like, C-terminal domain"/>
    <property type="match status" value="1"/>
</dbReference>
<reference evidence="8 9" key="1">
    <citation type="submission" date="2024-06" db="EMBL/GenBank/DDBJ databases">
        <title>The Natural Products Discovery Center: Release of the First 8490 Sequenced Strains for Exploring Actinobacteria Biosynthetic Diversity.</title>
        <authorList>
            <person name="Kalkreuter E."/>
            <person name="Kautsar S.A."/>
            <person name="Yang D."/>
            <person name="Bader C.D."/>
            <person name="Teijaro C.N."/>
            <person name="Fluegel L."/>
            <person name="Davis C.M."/>
            <person name="Simpson J.R."/>
            <person name="Lauterbach L."/>
            <person name="Steele A.D."/>
            <person name="Gui C."/>
            <person name="Meng S."/>
            <person name="Li G."/>
            <person name="Viehrig K."/>
            <person name="Ye F."/>
            <person name="Su P."/>
            <person name="Kiefer A.F."/>
            <person name="Nichols A."/>
            <person name="Cepeda A.J."/>
            <person name="Yan W."/>
            <person name="Fan B."/>
            <person name="Jiang Y."/>
            <person name="Adhikari A."/>
            <person name="Zheng C.-J."/>
            <person name="Schuster L."/>
            <person name="Cowan T.M."/>
            <person name="Smanski M.J."/>
            <person name="Chevrette M.G."/>
            <person name="De Carvalho L.P.S."/>
            <person name="Shen B."/>
        </authorList>
    </citation>
    <scope>NUCLEOTIDE SEQUENCE [LARGE SCALE GENOMIC DNA]</scope>
    <source>
        <strain evidence="8 9">NPDC048946</strain>
    </source>
</reference>
<sequence>MDVSGTASSETAKQVAGGAEPAAATRARGRRQGYATGDARRARILNIALQEFGENGYRGTSLARIAERAELTQAGLLHHFRSKQELLTAVLDLRDSMDAERLDLSNLPDGGEPALRALVALVEHNARKPGIVQLFTVLTGEAVTTDHPAHAWARERYRLLSTSITTALRHGTESGELRADLDPEACGRQVIAMMDGLQLQWLLDPEQMDMAAVFRTYIEGLLGQIRA</sequence>
<keyword evidence="1" id="KW-0678">Repressor</keyword>
<accession>A0ABV3DAQ5</accession>
<protein>
    <submittedName>
        <fullName evidence="8">TetR/AcrR family transcriptional regulator</fullName>
    </submittedName>
</protein>
<proteinExistence type="predicted"/>
<keyword evidence="3 5" id="KW-0238">DNA-binding</keyword>
<dbReference type="InterPro" id="IPR036271">
    <property type="entry name" value="Tet_transcr_reg_TetR-rel_C_sf"/>
</dbReference>
<feature type="region of interest" description="Disordered" evidence="6">
    <location>
        <begin position="1"/>
        <end position="35"/>
    </location>
</feature>
<dbReference type="Proteomes" id="UP001551482">
    <property type="component" value="Unassembled WGS sequence"/>
</dbReference>
<dbReference type="InterPro" id="IPR009057">
    <property type="entry name" value="Homeodomain-like_sf"/>
</dbReference>
<comment type="caution">
    <text evidence="8">The sequence shown here is derived from an EMBL/GenBank/DDBJ whole genome shotgun (WGS) entry which is preliminary data.</text>
</comment>
<evidence type="ECO:0000256" key="2">
    <source>
        <dbReference type="ARBA" id="ARBA00023015"/>
    </source>
</evidence>
<feature type="DNA-binding region" description="H-T-H motif" evidence="5">
    <location>
        <begin position="61"/>
        <end position="80"/>
    </location>
</feature>
<dbReference type="Pfam" id="PF00440">
    <property type="entry name" value="TetR_N"/>
    <property type="match status" value="1"/>
</dbReference>
<evidence type="ECO:0000313" key="9">
    <source>
        <dbReference type="Proteomes" id="UP001551482"/>
    </source>
</evidence>